<evidence type="ECO:0000259" key="2">
    <source>
        <dbReference type="Pfam" id="PF16561"/>
    </source>
</evidence>
<dbReference type="AlphaFoldDB" id="A0A9Q1MRZ5"/>
<evidence type="ECO:0000313" key="4">
    <source>
        <dbReference type="Proteomes" id="UP001152561"/>
    </source>
</evidence>
<evidence type="ECO:0000256" key="1">
    <source>
        <dbReference type="SAM" id="Coils"/>
    </source>
</evidence>
<feature type="domain" description="AMP-activated protein kinase glycogen-binding" evidence="2">
    <location>
        <begin position="213"/>
        <end position="292"/>
    </location>
</feature>
<sequence length="293" mass="33118">MECNLLNSLGQTNFPRFKVEKIDGVRGDMASYNSRIGFHRMHKSFSAPNWKYNIPCTSWKVSCAPENLEEEFSVAVSENIAEAGESDPEALPEEVPERPLRSNELKLLLADAERSKLLKKLSEANRYNRLLKRELQAKEDALVNFKSELSVVELELQVLVRLAEEISKSAIPAGSRKVNGRYIQSHLFSRLEAIREKLKEQIKDVEAVQAKEVPLSWVGVAESVQVMGSFDGWSQGEQLSPEYTGSYMHFSATLFLRPGRYEIKFLIDGDWQLSPELPTTGEGLTKNNLLVVE</sequence>
<dbReference type="CDD" id="cd02859">
    <property type="entry name" value="E_set_AMPKbeta_like_N"/>
    <property type="match status" value="1"/>
</dbReference>
<dbReference type="SUPFAM" id="SSF81296">
    <property type="entry name" value="E set domains"/>
    <property type="match status" value="1"/>
</dbReference>
<reference evidence="4" key="1">
    <citation type="journal article" date="2023" name="Proc. Natl. Acad. Sci. U.S.A.">
        <title>Genomic and structural basis for evolution of tropane alkaloid biosynthesis.</title>
        <authorList>
            <person name="Wanga Y.-J."/>
            <person name="Taina T."/>
            <person name="Yua J.-Y."/>
            <person name="Lia J."/>
            <person name="Xua B."/>
            <person name="Chenc J."/>
            <person name="D'Auriad J.C."/>
            <person name="Huanga J.-P."/>
            <person name="Huanga S.-X."/>
        </authorList>
    </citation>
    <scope>NUCLEOTIDE SEQUENCE [LARGE SCALE GENOMIC DNA]</scope>
    <source>
        <strain evidence="4">cv. KIB-2019</strain>
    </source>
</reference>
<evidence type="ECO:0000313" key="3">
    <source>
        <dbReference type="EMBL" id="KAJ8567412.1"/>
    </source>
</evidence>
<dbReference type="InterPro" id="IPR032640">
    <property type="entry name" value="AMPK1_CBM"/>
</dbReference>
<dbReference type="OrthoDB" id="531008at2759"/>
<keyword evidence="1" id="KW-0175">Coiled coil</keyword>
<comment type="caution">
    <text evidence="3">The sequence shown here is derived from an EMBL/GenBank/DDBJ whole genome shotgun (WGS) entry which is preliminary data.</text>
</comment>
<feature type="coiled-coil region" evidence="1">
    <location>
        <begin position="121"/>
        <end position="148"/>
    </location>
</feature>
<dbReference type="PANTHER" id="PTHR47342">
    <property type="entry name" value="PROTEIN PTST, CHLOROPLASTIC"/>
    <property type="match status" value="1"/>
</dbReference>
<gene>
    <name evidence="3" type="ORF">K7X08_019620</name>
</gene>
<proteinExistence type="predicted"/>
<dbReference type="Proteomes" id="UP001152561">
    <property type="component" value="Unassembled WGS sequence"/>
</dbReference>
<dbReference type="Gene3D" id="2.60.40.10">
    <property type="entry name" value="Immunoglobulins"/>
    <property type="match status" value="1"/>
</dbReference>
<organism evidence="3 4">
    <name type="scientific">Anisodus acutangulus</name>
    <dbReference type="NCBI Taxonomy" id="402998"/>
    <lineage>
        <taxon>Eukaryota</taxon>
        <taxon>Viridiplantae</taxon>
        <taxon>Streptophyta</taxon>
        <taxon>Embryophyta</taxon>
        <taxon>Tracheophyta</taxon>
        <taxon>Spermatophyta</taxon>
        <taxon>Magnoliopsida</taxon>
        <taxon>eudicotyledons</taxon>
        <taxon>Gunneridae</taxon>
        <taxon>Pentapetalae</taxon>
        <taxon>asterids</taxon>
        <taxon>lamiids</taxon>
        <taxon>Solanales</taxon>
        <taxon>Solanaceae</taxon>
        <taxon>Solanoideae</taxon>
        <taxon>Hyoscyameae</taxon>
        <taxon>Anisodus</taxon>
    </lineage>
</organism>
<name>A0A9Q1MRZ5_9SOLA</name>
<dbReference type="GO" id="GO:0009507">
    <property type="term" value="C:chloroplast"/>
    <property type="evidence" value="ECO:0007669"/>
    <property type="project" value="UniProtKB-ARBA"/>
</dbReference>
<dbReference type="InterPro" id="IPR013783">
    <property type="entry name" value="Ig-like_fold"/>
</dbReference>
<dbReference type="PANTHER" id="PTHR47342:SF1">
    <property type="entry name" value="PROTEIN PTST, CHLOROPLASTIC"/>
    <property type="match status" value="1"/>
</dbReference>
<dbReference type="InterPro" id="IPR014756">
    <property type="entry name" value="Ig_E-set"/>
</dbReference>
<dbReference type="EMBL" id="JAJAGQ010000003">
    <property type="protein sequence ID" value="KAJ8567412.1"/>
    <property type="molecule type" value="Genomic_DNA"/>
</dbReference>
<accession>A0A9Q1MRZ5</accession>
<protein>
    <recommendedName>
        <fullName evidence="2">AMP-activated protein kinase glycogen-binding domain-containing protein</fullName>
    </recommendedName>
</protein>
<dbReference type="Pfam" id="PF16561">
    <property type="entry name" value="AMPK1_CBM"/>
    <property type="match status" value="1"/>
</dbReference>
<keyword evidence="4" id="KW-1185">Reference proteome</keyword>